<dbReference type="AlphaFoldDB" id="A0A8D9BP75"/>
<dbReference type="GO" id="GO:0004487">
    <property type="term" value="F:methylenetetrahydrofolate dehydrogenase (NAD+) activity"/>
    <property type="evidence" value="ECO:0007669"/>
    <property type="project" value="TreeGrafter"/>
</dbReference>
<evidence type="ECO:0000256" key="4">
    <source>
        <dbReference type="ARBA" id="ARBA00022801"/>
    </source>
</evidence>
<comment type="catalytic activity">
    <reaction evidence="7">
        <text>(6R)-5,10-methenyltetrahydrofolate + H2O = (6R)-10-formyltetrahydrofolate + H(+)</text>
        <dbReference type="Rhea" id="RHEA:23700"/>
        <dbReference type="ChEBI" id="CHEBI:15377"/>
        <dbReference type="ChEBI" id="CHEBI:15378"/>
        <dbReference type="ChEBI" id="CHEBI:57455"/>
        <dbReference type="ChEBI" id="CHEBI:195366"/>
        <dbReference type="EC" id="3.5.4.9"/>
    </reaction>
</comment>
<keyword evidence="5" id="KW-0560">Oxidoreductase</keyword>
<dbReference type="Pfam" id="PF02882">
    <property type="entry name" value="THF_DHG_CYH_C"/>
    <property type="match status" value="1"/>
</dbReference>
<dbReference type="InterPro" id="IPR020630">
    <property type="entry name" value="THF_DH/CycHdrlase_cat_dom"/>
</dbReference>
<dbReference type="SUPFAM" id="SSF51735">
    <property type="entry name" value="NAD(P)-binding Rossmann-fold domains"/>
    <property type="match status" value="1"/>
</dbReference>
<dbReference type="PROSITE" id="PS00767">
    <property type="entry name" value="THF_DHG_CYH_2"/>
    <property type="match status" value="1"/>
</dbReference>
<accession>A0A8D9BP75</accession>
<dbReference type="GO" id="GO:0004477">
    <property type="term" value="F:methenyltetrahydrofolate cyclohydrolase activity"/>
    <property type="evidence" value="ECO:0007669"/>
    <property type="project" value="UniProtKB-EC"/>
</dbReference>
<dbReference type="PRINTS" id="PR00085">
    <property type="entry name" value="THFDHDRGNASE"/>
</dbReference>
<dbReference type="EMBL" id="HBUF01661874">
    <property type="protein sequence ID" value="CAG6788838.1"/>
    <property type="molecule type" value="Transcribed_RNA"/>
</dbReference>
<dbReference type="PROSITE" id="PS00766">
    <property type="entry name" value="THF_DHG_CYH_1"/>
    <property type="match status" value="1"/>
</dbReference>
<keyword evidence="3" id="KW-0554">One-carbon metabolism</keyword>
<evidence type="ECO:0000256" key="1">
    <source>
        <dbReference type="ARBA" id="ARBA00011738"/>
    </source>
</evidence>
<evidence type="ECO:0000256" key="2">
    <source>
        <dbReference type="ARBA" id="ARBA00012776"/>
    </source>
</evidence>
<dbReference type="InterPro" id="IPR020631">
    <property type="entry name" value="THF_DH/CycHdrlase_NAD-bd_dom"/>
</dbReference>
<reference evidence="10" key="1">
    <citation type="submission" date="2021-05" db="EMBL/GenBank/DDBJ databases">
        <authorList>
            <person name="Alioto T."/>
            <person name="Alioto T."/>
            <person name="Gomez Garrido J."/>
        </authorList>
    </citation>
    <scope>NUCLEOTIDE SEQUENCE</scope>
</reference>
<evidence type="ECO:0000256" key="7">
    <source>
        <dbReference type="ARBA" id="ARBA00036357"/>
    </source>
</evidence>
<dbReference type="EMBL" id="HBUF01380953">
    <property type="protein sequence ID" value="CAG6730213.1"/>
    <property type="molecule type" value="Transcribed_RNA"/>
</dbReference>
<dbReference type="InterPro" id="IPR020867">
    <property type="entry name" value="THF_DH/CycHdrlase_CS"/>
</dbReference>
<proteinExistence type="inferred from homology"/>
<feature type="domain" description="Tetrahydrofolate dehydrogenase/cyclohydrolase NAD(P)-binding" evidence="9">
    <location>
        <begin position="161"/>
        <end position="317"/>
    </location>
</feature>
<dbReference type="InterPro" id="IPR036291">
    <property type="entry name" value="NAD(P)-bd_dom_sf"/>
</dbReference>
<keyword evidence="4 10" id="KW-0378">Hydrolase</keyword>
<dbReference type="FunFam" id="3.40.50.720:FF:000070">
    <property type="entry name" value="probable bifunctional methylenetetrahydrofolate dehydrogenase/cyclohydrolase 2"/>
    <property type="match status" value="1"/>
</dbReference>
<dbReference type="EMBL" id="HBUF01146529">
    <property type="protein sequence ID" value="CAG6647348.1"/>
    <property type="molecule type" value="Transcribed_RNA"/>
</dbReference>
<dbReference type="EMBL" id="HBUF01661872">
    <property type="protein sequence ID" value="CAG6788835.1"/>
    <property type="molecule type" value="Transcribed_RNA"/>
</dbReference>
<dbReference type="InterPro" id="IPR046346">
    <property type="entry name" value="Aminoacid_DH-like_N_sf"/>
</dbReference>
<feature type="domain" description="Tetrahydrofolate dehydrogenase/cyclohydrolase catalytic" evidence="8">
    <location>
        <begin position="27"/>
        <end position="142"/>
    </location>
</feature>
<dbReference type="GO" id="GO:0005739">
    <property type="term" value="C:mitochondrion"/>
    <property type="evidence" value="ECO:0007669"/>
    <property type="project" value="TreeGrafter"/>
</dbReference>
<dbReference type="Gene3D" id="3.40.50.720">
    <property type="entry name" value="NAD(P)-binding Rossmann-like Domain"/>
    <property type="match status" value="1"/>
</dbReference>
<dbReference type="FunFam" id="3.40.50.10860:FF:000005">
    <property type="entry name" value="C-1-tetrahydrofolate synthase, cytoplasmic, putative"/>
    <property type="match status" value="1"/>
</dbReference>
<evidence type="ECO:0000256" key="5">
    <source>
        <dbReference type="ARBA" id="ARBA00023002"/>
    </source>
</evidence>
<dbReference type="InterPro" id="IPR000672">
    <property type="entry name" value="THF_DH/CycHdrlase"/>
</dbReference>
<sequence length="339" mass="36530">MFSRICCLISQKSSLHTSSICNTAQIIDGKFIANTILEELKIEVKEWVALGHRIPTLSAILVGNDLASATYVNNKMKAAAKVGINSNTIRMKESVSELELLECINELNNNPTVDAILVQLPLPEHMVERAVCNAVAPHKDVDGFNIVNVGRFCLDLRTLIPCTPLGVQELIRRYKVETFGKNAVVCGRSKNVGMPIAMLLHADGAGETDAMDATTTICHRYTPRDKLTGYTRSADIIVSAAGVPNLITADMVKPGACVIDVGITRVKCGETGQTKLVGDVDFKGVREVAGYITPVPGGVGPMTVAMLMKNTIMAAKHAVIYNVLQPNAILHKKASQLKP</sequence>
<dbReference type="EMBL" id="HBUF01146527">
    <property type="protein sequence ID" value="CAG6647344.1"/>
    <property type="molecule type" value="Transcribed_RNA"/>
</dbReference>
<dbReference type="EMBL" id="HBUF01380954">
    <property type="protein sequence ID" value="CAG6730214.1"/>
    <property type="molecule type" value="Transcribed_RNA"/>
</dbReference>
<protein>
    <recommendedName>
        <fullName evidence="2">methenyltetrahydrofolate cyclohydrolase</fullName>
        <ecNumber evidence="2">3.5.4.9</ecNumber>
    </recommendedName>
</protein>
<dbReference type="HAMAP" id="MF_01576">
    <property type="entry name" value="THF_DHG_CYH"/>
    <property type="match status" value="1"/>
</dbReference>
<evidence type="ECO:0000256" key="6">
    <source>
        <dbReference type="ARBA" id="ARBA00023268"/>
    </source>
</evidence>
<dbReference type="PANTHER" id="PTHR48099">
    <property type="entry name" value="C-1-TETRAHYDROFOLATE SYNTHASE, CYTOPLASMIC-RELATED"/>
    <property type="match status" value="1"/>
</dbReference>
<dbReference type="EMBL" id="HBUF01661871">
    <property type="protein sequence ID" value="CAG6788833.1"/>
    <property type="molecule type" value="Transcribed_RNA"/>
</dbReference>
<keyword evidence="6" id="KW-0511">Multifunctional enzyme</keyword>
<dbReference type="Pfam" id="PF00763">
    <property type="entry name" value="THF_DHG_CYH"/>
    <property type="match status" value="1"/>
</dbReference>
<dbReference type="EMBL" id="HBUF01146528">
    <property type="protein sequence ID" value="CAG6647346.1"/>
    <property type="molecule type" value="Transcribed_RNA"/>
</dbReference>
<dbReference type="EMBL" id="HBUF01172373">
    <property type="protein sequence ID" value="CAG6653186.1"/>
    <property type="molecule type" value="Transcribed_RNA"/>
</dbReference>
<evidence type="ECO:0000259" key="9">
    <source>
        <dbReference type="Pfam" id="PF02882"/>
    </source>
</evidence>
<evidence type="ECO:0000259" key="8">
    <source>
        <dbReference type="Pfam" id="PF00763"/>
    </source>
</evidence>
<dbReference type="PANTHER" id="PTHR48099:SF11">
    <property type="entry name" value="BIFUNCTIONAL METHYLENETETRAHYDROFOLATE DEHYDROGENASE_CYCLOHYDROLASE, MITOCHONDRIAL"/>
    <property type="match status" value="1"/>
</dbReference>
<dbReference type="Gene3D" id="3.40.50.10860">
    <property type="entry name" value="Leucine Dehydrogenase, chain A, domain 1"/>
    <property type="match status" value="1"/>
</dbReference>
<dbReference type="EC" id="3.5.4.9" evidence="2"/>
<evidence type="ECO:0000313" key="10">
    <source>
        <dbReference type="EMBL" id="CAG6788838.1"/>
    </source>
</evidence>
<evidence type="ECO:0000256" key="3">
    <source>
        <dbReference type="ARBA" id="ARBA00022563"/>
    </source>
</evidence>
<name>A0A8D9BP75_9HEMI</name>
<dbReference type="SUPFAM" id="SSF53223">
    <property type="entry name" value="Aminoacid dehydrogenase-like, N-terminal domain"/>
    <property type="match status" value="1"/>
</dbReference>
<dbReference type="GO" id="GO:0035999">
    <property type="term" value="P:tetrahydrofolate interconversion"/>
    <property type="evidence" value="ECO:0007669"/>
    <property type="project" value="TreeGrafter"/>
</dbReference>
<dbReference type="CDD" id="cd01080">
    <property type="entry name" value="NAD_bind_m-THF_DH_Cyclohyd"/>
    <property type="match status" value="1"/>
</dbReference>
<organism evidence="10">
    <name type="scientific">Cacopsylla melanoneura</name>
    <dbReference type="NCBI Taxonomy" id="428564"/>
    <lineage>
        <taxon>Eukaryota</taxon>
        <taxon>Metazoa</taxon>
        <taxon>Ecdysozoa</taxon>
        <taxon>Arthropoda</taxon>
        <taxon>Hexapoda</taxon>
        <taxon>Insecta</taxon>
        <taxon>Pterygota</taxon>
        <taxon>Neoptera</taxon>
        <taxon>Paraneoptera</taxon>
        <taxon>Hemiptera</taxon>
        <taxon>Sternorrhyncha</taxon>
        <taxon>Psylloidea</taxon>
        <taxon>Psyllidae</taxon>
        <taxon>Psyllinae</taxon>
        <taxon>Cacopsylla</taxon>
    </lineage>
</organism>
<dbReference type="EMBL" id="HBUF01661870">
    <property type="protein sequence ID" value="CAG6788831.1"/>
    <property type="molecule type" value="Transcribed_RNA"/>
</dbReference>
<dbReference type="GO" id="GO:0004488">
    <property type="term" value="F:methylenetetrahydrofolate dehydrogenase (NADP+) activity"/>
    <property type="evidence" value="ECO:0007669"/>
    <property type="project" value="InterPro"/>
</dbReference>
<comment type="subunit">
    <text evidence="1">Homodimer.</text>
</comment>